<protein>
    <submittedName>
        <fullName evidence="1">Uncharacterized protein</fullName>
    </submittedName>
</protein>
<organism evidence="1 2">
    <name type="scientific">Mycoplasma wenyonii (strain Massachusetts)</name>
    <name type="common">Eperythrozoon wenyonii</name>
    <dbReference type="NCBI Taxonomy" id="1197325"/>
    <lineage>
        <taxon>Bacteria</taxon>
        <taxon>Bacillati</taxon>
        <taxon>Mycoplasmatota</taxon>
        <taxon>Mollicutes</taxon>
        <taxon>Mycoplasmataceae</taxon>
        <taxon>Mycoplasma</taxon>
    </lineage>
</organism>
<gene>
    <name evidence="1" type="ordered locus">WEN_02335</name>
</gene>
<dbReference type="EMBL" id="CP003703">
    <property type="protein sequence ID" value="AFN65254.1"/>
    <property type="molecule type" value="Genomic_DNA"/>
</dbReference>
<keyword evidence="2" id="KW-1185">Reference proteome</keyword>
<evidence type="ECO:0000313" key="2">
    <source>
        <dbReference type="Proteomes" id="UP000009005"/>
    </source>
</evidence>
<dbReference type="Proteomes" id="UP000009005">
    <property type="component" value="Chromosome"/>
</dbReference>
<dbReference type="HOGENOM" id="CLU_1501926_0_0_14"/>
<dbReference type="RefSeq" id="WP_014849964.1">
    <property type="nucleotide sequence ID" value="NC_018149.1"/>
</dbReference>
<sequence length="175" mass="19276">MALGFALKAVLSVVTGTTVIVPVSYVVASGKLSPSPVMSYGENCTYLPIKRQEKNKLLVCLGTNDSSATFKWKGEDSQNNEDTKEVTTLSWKRKADSSKDLFEMEIQLKDQSDTIKVEEDGTYYLPATELKGMEKNCSLKIGGRKGKFTFTCNGTNGEGGSKSHIIDTFDTVYFR</sequence>
<dbReference type="PATRIC" id="fig|1197325.3.peg.502"/>
<name>I6YLV1_MYCWM</name>
<dbReference type="STRING" id="1197325.WEN_02335"/>
<reference evidence="1 2" key="1">
    <citation type="journal article" date="2012" name="J. Bacteriol.">
        <title>Complete genome sequence of Mycoplasma wenyonii strain Massachusetts.</title>
        <authorList>
            <person name="Dos Santos A.P."/>
            <person name="Guimaraes A.M."/>
            <person name="do Nascimento N.C."/>
            <person name="Sanmiguel P.J."/>
            <person name="Messick J.B."/>
        </authorList>
    </citation>
    <scope>NUCLEOTIDE SEQUENCE [LARGE SCALE GENOMIC DNA]</scope>
    <source>
        <strain evidence="1 2">Massachusetts</strain>
    </source>
</reference>
<dbReference type="AlphaFoldDB" id="I6YLV1"/>
<evidence type="ECO:0000313" key="1">
    <source>
        <dbReference type="EMBL" id="AFN65254.1"/>
    </source>
</evidence>
<proteinExistence type="predicted"/>
<dbReference type="KEGG" id="mwe:WEN_02335"/>
<accession>I6YLV1</accession>